<keyword evidence="2" id="KW-0548">Nucleotidyltransferase</keyword>
<gene>
    <name evidence="8" type="ORF">V6N11_061119</name>
</gene>
<dbReference type="PANTHER" id="PTHR35046:SF9">
    <property type="entry name" value="RNA-DIRECTED DNA POLYMERASE"/>
    <property type="match status" value="1"/>
</dbReference>
<dbReference type="Pfam" id="PF17917">
    <property type="entry name" value="RT_RNaseH"/>
    <property type="match status" value="1"/>
</dbReference>
<evidence type="ECO:0000313" key="8">
    <source>
        <dbReference type="EMBL" id="KAK8988361.1"/>
    </source>
</evidence>
<dbReference type="PANTHER" id="PTHR35046">
    <property type="entry name" value="ZINC KNUCKLE (CCHC-TYPE) FAMILY PROTEIN"/>
    <property type="match status" value="1"/>
</dbReference>
<dbReference type="InterPro" id="IPR036397">
    <property type="entry name" value="RNaseH_sf"/>
</dbReference>
<dbReference type="Pfam" id="PF17921">
    <property type="entry name" value="Integrase_H2C2"/>
    <property type="match status" value="1"/>
</dbReference>
<dbReference type="SUPFAM" id="SSF54160">
    <property type="entry name" value="Chromo domain-like"/>
    <property type="match status" value="1"/>
</dbReference>
<feature type="domain" description="Integrase catalytic" evidence="7">
    <location>
        <begin position="164"/>
        <end position="282"/>
    </location>
</feature>
<evidence type="ECO:0000256" key="2">
    <source>
        <dbReference type="ARBA" id="ARBA00022695"/>
    </source>
</evidence>
<dbReference type="PROSITE" id="PS50994">
    <property type="entry name" value="INTEGRASE"/>
    <property type="match status" value="2"/>
</dbReference>
<accession>A0ABR2PIU7</accession>
<dbReference type="InterPro" id="IPR012337">
    <property type="entry name" value="RNaseH-like_sf"/>
</dbReference>
<dbReference type="InterPro" id="IPR056924">
    <property type="entry name" value="SH3_Tf2-1"/>
</dbReference>
<dbReference type="InterPro" id="IPR043502">
    <property type="entry name" value="DNA/RNA_pol_sf"/>
</dbReference>
<keyword evidence="4" id="KW-0255">Endonuclease</keyword>
<dbReference type="InterPro" id="IPR041588">
    <property type="entry name" value="Integrase_H2C2"/>
</dbReference>
<name>A0ABR2PIU7_9ROSI</name>
<keyword evidence="5" id="KW-0378">Hydrolase</keyword>
<dbReference type="EMBL" id="JBBPBN010000058">
    <property type="protein sequence ID" value="KAK8988361.1"/>
    <property type="molecule type" value="Genomic_DNA"/>
</dbReference>
<protein>
    <recommendedName>
        <fullName evidence="7">Integrase catalytic domain-containing protein</fullName>
    </recommendedName>
</protein>
<sequence length="599" mass="70432">MVRKKQISFDKLKQALTHVPILVQPEPGKELTVYRDASHSVLGCVMMQRDNVVAYASRKLKPDELNYSTHDLELAAIVFALKIWRQYLYDEKYHMFTDHKSLKYLLTQKDLHLRQKRWMELLKDYDLVIDYHPGKANVVMDALVKNLIPKVKVEHRATIGLLQPLKFPQWKWEKITMDFVSGLPIMPRKNDAVWVIMDRLTKSAYFIHVRVNMSSDILAEIYIREVIRLHGVPRPIVSDRDLKLTSRFWKSLQKALGTILKLSTDFHPQTDGQSKGYQTSIQMYKDSKPLYWWPGMKTAITDYVSKCLTCQKVKVEHRATIGLLQPLKFPQWKWEKITMDFVSGLPIMPGKNDAVWVIMDRLTKSSYFIHLRVNMSSDILAEIYIREVIQVHGVPRPIVSDRDPKLTSRFWKSLQKSLSTILKLSTDFHSQTDVQSKRKAYANTKKRDIRYEVRDMVFLKVSPWKKVLRFGKKGELSHRYIGLFEVNEKVGTVAYRLALPPEFDKIHNVFHVSMLRRYRSDPSHVFEPEEVELNLDLSYEEEPVIILDRDVKRLRNKNVSLVKVLWRNHKVEEVTWEPKETFRQQYLYLFDSGSNIVSS</sequence>
<evidence type="ECO:0000256" key="6">
    <source>
        <dbReference type="ARBA" id="ARBA00022918"/>
    </source>
</evidence>
<dbReference type="InterPro" id="IPR001584">
    <property type="entry name" value="Integrase_cat-core"/>
</dbReference>
<dbReference type="InterPro" id="IPR016197">
    <property type="entry name" value="Chromo-like_dom_sf"/>
</dbReference>
<evidence type="ECO:0000313" key="9">
    <source>
        <dbReference type="Proteomes" id="UP001396334"/>
    </source>
</evidence>
<keyword evidence="3" id="KW-0540">Nuclease</keyword>
<evidence type="ECO:0000256" key="5">
    <source>
        <dbReference type="ARBA" id="ARBA00022801"/>
    </source>
</evidence>
<proteinExistence type="predicted"/>
<comment type="caution">
    <text evidence="8">The sequence shown here is derived from an EMBL/GenBank/DDBJ whole genome shotgun (WGS) entry which is preliminary data.</text>
</comment>
<feature type="domain" description="Integrase catalytic" evidence="7">
    <location>
        <begin position="326"/>
        <end position="438"/>
    </location>
</feature>
<keyword evidence="6" id="KW-0695">RNA-directed DNA polymerase</keyword>
<evidence type="ECO:0000256" key="3">
    <source>
        <dbReference type="ARBA" id="ARBA00022722"/>
    </source>
</evidence>
<dbReference type="CDD" id="cd09274">
    <property type="entry name" value="RNase_HI_RT_Ty3"/>
    <property type="match status" value="1"/>
</dbReference>
<evidence type="ECO:0000256" key="4">
    <source>
        <dbReference type="ARBA" id="ARBA00022759"/>
    </source>
</evidence>
<dbReference type="Gene3D" id="3.30.420.10">
    <property type="entry name" value="Ribonuclease H-like superfamily/Ribonuclease H"/>
    <property type="match status" value="2"/>
</dbReference>
<keyword evidence="1" id="KW-0808">Transferase</keyword>
<reference evidence="8 9" key="1">
    <citation type="journal article" date="2024" name="G3 (Bethesda)">
        <title>Genome assembly of Hibiscus sabdariffa L. provides insights into metabolisms of medicinal natural products.</title>
        <authorList>
            <person name="Kim T."/>
        </authorList>
    </citation>
    <scope>NUCLEOTIDE SEQUENCE [LARGE SCALE GENOMIC DNA]</scope>
    <source>
        <strain evidence="8">TK-2024</strain>
        <tissue evidence="8">Old leaves</tissue>
    </source>
</reference>
<dbReference type="SUPFAM" id="SSF56672">
    <property type="entry name" value="DNA/RNA polymerases"/>
    <property type="match status" value="1"/>
</dbReference>
<dbReference type="Pfam" id="PF24626">
    <property type="entry name" value="SH3_Tf2-1"/>
    <property type="match status" value="1"/>
</dbReference>
<dbReference type="Proteomes" id="UP001396334">
    <property type="component" value="Unassembled WGS sequence"/>
</dbReference>
<keyword evidence="9" id="KW-1185">Reference proteome</keyword>
<evidence type="ECO:0000259" key="7">
    <source>
        <dbReference type="PROSITE" id="PS50994"/>
    </source>
</evidence>
<dbReference type="SUPFAM" id="SSF53098">
    <property type="entry name" value="Ribonuclease H-like"/>
    <property type="match status" value="2"/>
</dbReference>
<dbReference type="InterPro" id="IPR041373">
    <property type="entry name" value="RT_RNaseH"/>
</dbReference>
<evidence type="ECO:0000256" key="1">
    <source>
        <dbReference type="ARBA" id="ARBA00022679"/>
    </source>
</evidence>
<organism evidence="8 9">
    <name type="scientific">Hibiscus sabdariffa</name>
    <name type="common">roselle</name>
    <dbReference type="NCBI Taxonomy" id="183260"/>
    <lineage>
        <taxon>Eukaryota</taxon>
        <taxon>Viridiplantae</taxon>
        <taxon>Streptophyta</taxon>
        <taxon>Embryophyta</taxon>
        <taxon>Tracheophyta</taxon>
        <taxon>Spermatophyta</taxon>
        <taxon>Magnoliopsida</taxon>
        <taxon>eudicotyledons</taxon>
        <taxon>Gunneridae</taxon>
        <taxon>Pentapetalae</taxon>
        <taxon>rosids</taxon>
        <taxon>malvids</taxon>
        <taxon>Malvales</taxon>
        <taxon>Malvaceae</taxon>
        <taxon>Malvoideae</taxon>
        <taxon>Hibiscus</taxon>
    </lineage>
</organism>